<dbReference type="RefSeq" id="XP_041679015.1">
    <property type="nucleotide sequence ID" value="XM_041828121.1"/>
</dbReference>
<proteinExistence type="predicted"/>
<dbReference type="AlphaFoldDB" id="A0A1L7SUP2"/>
<dbReference type="GeneID" id="65084358"/>
<dbReference type="EMBL" id="FCQH01000003">
    <property type="protein sequence ID" value="CVK88182.1"/>
    <property type="molecule type" value="Genomic_DNA"/>
</dbReference>
<name>A0A1L7SUP2_FUSMA</name>
<dbReference type="VEuPathDB" id="FungiDB:FMAN_05091"/>
<evidence type="ECO:0000313" key="1">
    <source>
        <dbReference type="EMBL" id="CVK88182.1"/>
    </source>
</evidence>
<protein>
    <recommendedName>
        <fullName evidence="3">Fucose-specific lectin</fullName>
    </recommendedName>
</protein>
<keyword evidence="2" id="KW-1185">Reference proteome</keyword>
<comment type="caution">
    <text evidence="1">The sequence shown here is derived from an EMBL/GenBank/DDBJ whole genome shotgun (WGS) entry which is preliminary data.</text>
</comment>
<dbReference type="Gene3D" id="2.120.10.70">
    <property type="entry name" value="Fucose-specific lectin"/>
    <property type="match status" value="1"/>
</dbReference>
<reference evidence="2" key="1">
    <citation type="journal article" date="2016" name="Genome Biol. Evol.">
        <title>Comparative 'omics' of the Fusarium fujikuroi species complex highlights differences in genetic potential and metabolite synthesis.</title>
        <authorList>
            <person name="Niehaus E.-M."/>
            <person name="Muensterkoetter M."/>
            <person name="Proctor R.H."/>
            <person name="Brown D.W."/>
            <person name="Sharon A."/>
            <person name="Idan Y."/>
            <person name="Oren-Young L."/>
            <person name="Sieber C.M."/>
            <person name="Novak O."/>
            <person name="Pencik A."/>
            <person name="Tarkowska D."/>
            <person name="Hromadova K."/>
            <person name="Freeman S."/>
            <person name="Maymon M."/>
            <person name="Elazar M."/>
            <person name="Youssef S.A."/>
            <person name="El-Shabrawy E.S.M."/>
            <person name="Shalaby A.B.A."/>
            <person name="Houterman P."/>
            <person name="Brock N.L."/>
            <person name="Burkhardt I."/>
            <person name="Tsavkelova E.A."/>
            <person name="Dickschat J.S."/>
            <person name="Galuszka P."/>
            <person name="Gueldener U."/>
            <person name="Tudzynski B."/>
        </authorList>
    </citation>
    <scope>NUCLEOTIDE SEQUENCE [LARGE SCALE GENOMIC DNA]</scope>
    <source>
        <strain evidence="2">MRC7560</strain>
    </source>
</reference>
<evidence type="ECO:0000313" key="2">
    <source>
        <dbReference type="Proteomes" id="UP000184255"/>
    </source>
</evidence>
<sequence length="177" mass="19596">MDSTQIPKDIAAVESDGKTYVFYVNDNHQLSYLIKPGGGCNGGYAVKTIEITYQKMHVKCDSREVAAISWKSASGVDEIRVYCVLADEHGRAFLQEICLSSDKPDKSWYQGYLGSRKTIRHVVNGASIAVTGTSYENLKVFVSGKDENGIPKTDVHYYTQKDGGSWEVESVNAQLWA</sequence>
<organism evidence="1 2">
    <name type="scientific">Fusarium mangiferae</name>
    <name type="common">Mango malformation disease fungus</name>
    <dbReference type="NCBI Taxonomy" id="192010"/>
    <lineage>
        <taxon>Eukaryota</taxon>
        <taxon>Fungi</taxon>
        <taxon>Dikarya</taxon>
        <taxon>Ascomycota</taxon>
        <taxon>Pezizomycotina</taxon>
        <taxon>Sordariomycetes</taxon>
        <taxon>Hypocreomycetidae</taxon>
        <taxon>Hypocreales</taxon>
        <taxon>Nectriaceae</taxon>
        <taxon>Fusarium</taxon>
        <taxon>Fusarium fujikuroi species complex</taxon>
    </lineage>
</organism>
<gene>
    <name evidence="1" type="ORF">FMAN_05091</name>
</gene>
<evidence type="ECO:0008006" key="3">
    <source>
        <dbReference type="Google" id="ProtNLM"/>
    </source>
</evidence>
<dbReference type="Proteomes" id="UP000184255">
    <property type="component" value="Unassembled WGS sequence"/>
</dbReference>
<accession>A0A1L7SUP2</accession>